<dbReference type="EMBL" id="QEAP01000101">
    <property type="protein sequence ID" value="TPX74955.1"/>
    <property type="molecule type" value="Genomic_DNA"/>
</dbReference>
<comment type="subunit">
    <text evidence="3">Component of the NuA4 histone acetyltransferase complex.</text>
</comment>
<gene>
    <name evidence="15" type="ORF">CcCBS67573_g03760</name>
</gene>
<name>A0A507FH51_9FUNG</name>
<evidence type="ECO:0000256" key="10">
    <source>
        <dbReference type="ARBA" id="ARBA00023242"/>
    </source>
</evidence>
<dbReference type="FunFam" id="1.10.274.30:FF:000004">
    <property type="entry name" value="Putative Chromatin modification-related protein eaf3"/>
    <property type="match status" value="1"/>
</dbReference>
<keyword evidence="9" id="KW-0234">DNA repair</keyword>
<dbReference type="GO" id="GO:0006355">
    <property type="term" value="P:regulation of DNA-templated transcription"/>
    <property type="evidence" value="ECO:0007669"/>
    <property type="project" value="InterPro"/>
</dbReference>
<evidence type="ECO:0000256" key="1">
    <source>
        <dbReference type="ARBA" id="ARBA00004123"/>
    </source>
</evidence>
<dbReference type="PANTHER" id="PTHR10880">
    <property type="entry name" value="MORTALITY FACTOR 4-LIKE PROTEIN"/>
    <property type="match status" value="1"/>
</dbReference>
<dbReference type="GO" id="GO:0006325">
    <property type="term" value="P:chromatin organization"/>
    <property type="evidence" value="ECO:0007669"/>
    <property type="project" value="UniProtKB-KW"/>
</dbReference>
<dbReference type="SUPFAM" id="SSF54160">
    <property type="entry name" value="Chromo domain-like"/>
    <property type="match status" value="1"/>
</dbReference>
<dbReference type="GO" id="GO:0006281">
    <property type="term" value="P:DNA repair"/>
    <property type="evidence" value="ECO:0007669"/>
    <property type="project" value="UniProtKB-KW"/>
</dbReference>
<evidence type="ECO:0000256" key="3">
    <source>
        <dbReference type="ARBA" id="ARBA00011353"/>
    </source>
</evidence>
<comment type="subcellular location">
    <subcellularLocation>
        <location evidence="1">Nucleus</location>
    </subcellularLocation>
</comment>
<evidence type="ECO:0000256" key="7">
    <source>
        <dbReference type="ARBA" id="ARBA00023015"/>
    </source>
</evidence>
<dbReference type="InterPro" id="IPR016197">
    <property type="entry name" value="Chromo-like_dom_sf"/>
</dbReference>
<comment type="function">
    <text evidence="11">Involved in deacetylation of histones, chromatin assembly and chromosome segregation. May act as a transcriptional oscillator, directing histone deacetylases to specific chromosomal domains. Component of the NuA4 histone acetyltransferase complex which is involved in transcriptional activation of selected genes principally by acetylation of nucleosomal histone H4 and H2A. The NuA4 complex is also involved in DNA repair.</text>
</comment>
<evidence type="ECO:0000256" key="8">
    <source>
        <dbReference type="ARBA" id="ARBA00023163"/>
    </source>
</evidence>
<dbReference type="Gene3D" id="2.30.30.140">
    <property type="match status" value="1"/>
</dbReference>
<evidence type="ECO:0000256" key="9">
    <source>
        <dbReference type="ARBA" id="ARBA00023204"/>
    </source>
</evidence>
<evidence type="ECO:0000256" key="4">
    <source>
        <dbReference type="ARBA" id="ARBA00018505"/>
    </source>
</evidence>
<organism evidence="15 16">
    <name type="scientific">Chytriomyces confervae</name>
    <dbReference type="NCBI Taxonomy" id="246404"/>
    <lineage>
        <taxon>Eukaryota</taxon>
        <taxon>Fungi</taxon>
        <taxon>Fungi incertae sedis</taxon>
        <taxon>Chytridiomycota</taxon>
        <taxon>Chytridiomycota incertae sedis</taxon>
        <taxon>Chytridiomycetes</taxon>
        <taxon>Chytridiales</taxon>
        <taxon>Chytriomycetaceae</taxon>
        <taxon>Chytriomyces</taxon>
    </lineage>
</organism>
<dbReference type="InterPro" id="IPR008676">
    <property type="entry name" value="MRG"/>
</dbReference>
<dbReference type="PIRSF" id="PIRSF038133">
    <property type="entry name" value="HAT_Nua4_EAF3/MRG15"/>
    <property type="match status" value="1"/>
</dbReference>
<dbReference type="Gene3D" id="1.10.274.30">
    <property type="entry name" value="MRG domain"/>
    <property type="match status" value="1"/>
</dbReference>
<keyword evidence="7" id="KW-0805">Transcription regulation</keyword>
<dbReference type="PANTHER" id="PTHR10880:SF15">
    <property type="entry name" value="MSL COMPLEX SUBUNIT 3"/>
    <property type="match status" value="1"/>
</dbReference>
<feature type="region of interest" description="Disordered" evidence="13">
    <location>
        <begin position="1"/>
        <end position="31"/>
    </location>
</feature>
<sequence>MASATEQQTTSEIISAPAPSSGSDPVSTQAPGHQINFTEGERILCFHGPLLYEAKNPNSLTKKPKLENTALKTMGTIQELTFHSHSTNSWDEWVPESRTLKYNDQNLKRQSDLNSLNTKKKAQQAAAAANSGDGKKTDGGAVDSKKRQRETGEKEEEYLKRPEIKIPIPESLKIQLVDDWENVTKNQKLVSLPRTPNVTQILKLFKENTLKNLANYAHQEDVLDELVNGLKSYFDKALGNILLYRFERQQYVELKKKFSDKDMSDVYGAEHLLRLFVQLPQLIAHTNMDQETILTLKDLFVEFLKYLEANASQLFLQSYENATPAYINATKNLI</sequence>
<keyword evidence="16" id="KW-1185">Reference proteome</keyword>
<evidence type="ECO:0000259" key="14">
    <source>
        <dbReference type="Pfam" id="PF05712"/>
    </source>
</evidence>
<evidence type="ECO:0000256" key="2">
    <source>
        <dbReference type="ARBA" id="ARBA00009093"/>
    </source>
</evidence>
<dbReference type="InterPro" id="IPR026541">
    <property type="entry name" value="MRG_dom"/>
</dbReference>
<dbReference type="Pfam" id="PF05712">
    <property type="entry name" value="MRG"/>
    <property type="match status" value="1"/>
</dbReference>
<protein>
    <recommendedName>
        <fullName evidence="4">Chromatin modification-related protein EAF3</fullName>
    </recommendedName>
    <alternativeName>
        <fullName evidence="12">Chromatin modification-related protein eaf3</fullName>
    </alternativeName>
</protein>
<keyword evidence="8" id="KW-0804">Transcription</keyword>
<evidence type="ECO:0000313" key="15">
    <source>
        <dbReference type="EMBL" id="TPX74955.1"/>
    </source>
</evidence>
<accession>A0A507FH51</accession>
<keyword evidence="5" id="KW-0227">DNA damage</keyword>
<dbReference type="STRING" id="246404.A0A507FH51"/>
<dbReference type="PROSITE" id="PS51640">
    <property type="entry name" value="MRG"/>
    <property type="match status" value="1"/>
</dbReference>
<dbReference type="OrthoDB" id="124855at2759"/>
<feature type="region of interest" description="Disordered" evidence="13">
    <location>
        <begin position="114"/>
        <end position="158"/>
    </location>
</feature>
<evidence type="ECO:0000256" key="12">
    <source>
        <dbReference type="ARBA" id="ARBA00072864"/>
    </source>
</evidence>
<evidence type="ECO:0000256" key="13">
    <source>
        <dbReference type="SAM" id="MobiDB-lite"/>
    </source>
</evidence>
<keyword evidence="6" id="KW-0156">Chromatin regulator</keyword>
<feature type="compositionally biased region" description="Basic and acidic residues" evidence="13">
    <location>
        <begin position="133"/>
        <end position="158"/>
    </location>
</feature>
<keyword evidence="10" id="KW-0539">Nucleus</keyword>
<comment type="caution">
    <text evidence="15">The sequence shown here is derived from an EMBL/GenBank/DDBJ whole genome shotgun (WGS) entry which is preliminary data.</text>
</comment>
<dbReference type="AlphaFoldDB" id="A0A507FH51"/>
<comment type="similarity">
    <text evidence="2">Belongs to the MRG family.</text>
</comment>
<proteinExistence type="inferred from homology"/>
<dbReference type="GO" id="GO:0035267">
    <property type="term" value="C:NuA4 histone acetyltransferase complex"/>
    <property type="evidence" value="ECO:0007669"/>
    <property type="project" value="TreeGrafter"/>
</dbReference>
<dbReference type="Proteomes" id="UP000320333">
    <property type="component" value="Unassembled WGS sequence"/>
</dbReference>
<evidence type="ECO:0000256" key="11">
    <source>
        <dbReference type="ARBA" id="ARBA00057322"/>
    </source>
</evidence>
<evidence type="ECO:0000313" key="16">
    <source>
        <dbReference type="Proteomes" id="UP000320333"/>
    </source>
</evidence>
<dbReference type="GO" id="GO:0032221">
    <property type="term" value="C:Rpd3S complex"/>
    <property type="evidence" value="ECO:0007669"/>
    <property type="project" value="TreeGrafter"/>
</dbReference>
<evidence type="ECO:0000256" key="5">
    <source>
        <dbReference type="ARBA" id="ARBA00022763"/>
    </source>
</evidence>
<evidence type="ECO:0000256" key="6">
    <source>
        <dbReference type="ARBA" id="ARBA00022853"/>
    </source>
</evidence>
<feature type="domain" description="MRG" evidence="14">
    <location>
        <begin position="145"/>
        <end position="321"/>
    </location>
</feature>
<dbReference type="InterPro" id="IPR038217">
    <property type="entry name" value="MRG_C_sf"/>
</dbReference>
<reference evidence="15 16" key="1">
    <citation type="journal article" date="2019" name="Sci. Rep.">
        <title>Comparative genomics of chytrid fungi reveal insights into the obligate biotrophic and pathogenic lifestyle of Synchytrium endobioticum.</title>
        <authorList>
            <person name="van de Vossenberg B.T.L.H."/>
            <person name="Warris S."/>
            <person name="Nguyen H.D.T."/>
            <person name="van Gent-Pelzer M.P.E."/>
            <person name="Joly D.L."/>
            <person name="van de Geest H.C."/>
            <person name="Bonants P.J.M."/>
            <person name="Smith D.S."/>
            <person name="Levesque C.A."/>
            <person name="van der Lee T.A.J."/>
        </authorList>
    </citation>
    <scope>NUCLEOTIDE SEQUENCE [LARGE SCALE GENOMIC DNA]</scope>
    <source>
        <strain evidence="15 16">CBS 675.73</strain>
    </source>
</reference>